<feature type="transmembrane region" description="Helical" evidence="1">
    <location>
        <begin position="20"/>
        <end position="40"/>
    </location>
</feature>
<accession>A0ABX9UQK9</accession>
<sequence>MNIIHESAMTIARSAGGNPVTATFVVILFVLGIQMVSVTVERLIWGERFEHWLDVVILVASMAYAAYVVYACALHNSGR</sequence>
<gene>
    <name evidence="2" type="ORF">EA798_16590</name>
</gene>
<reference evidence="2 3" key="1">
    <citation type="submission" date="2018-10" db="EMBL/GenBank/DDBJ databases">
        <title>Pseudomonas songnenensis NEAU-ST5-5(T) genome.</title>
        <authorList>
            <person name="Pengp J."/>
            <person name="Liu Z.-P."/>
        </authorList>
    </citation>
    <scope>NUCLEOTIDE SEQUENCE [LARGE SCALE GENOMIC DNA]</scope>
    <source>
        <strain evidence="2 3">NEAU-ST5-5</strain>
    </source>
</reference>
<protein>
    <recommendedName>
        <fullName evidence="4">TRAP transporter small permease subunit</fullName>
    </recommendedName>
</protein>
<name>A0ABX9UQK9_9PSED</name>
<evidence type="ECO:0000256" key="1">
    <source>
        <dbReference type="SAM" id="Phobius"/>
    </source>
</evidence>
<keyword evidence="1" id="KW-0812">Transmembrane</keyword>
<dbReference type="Proteomes" id="UP000279228">
    <property type="component" value="Unassembled WGS sequence"/>
</dbReference>
<comment type="caution">
    <text evidence="2">The sequence shown here is derived from an EMBL/GenBank/DDBJ whole genome shotgun (WGS) entry which is preliminary data.</text>
</comment>
<evidence type="ECO:0008006" key="4">
    <source>
        <dbReference type="Google" id="ProtNLM"/>
    </source>
</evidence>
<keyword evidence="1" id="KW-1133">Transmembrane helix</keyword>
<organism evidence="2 3">
    <name type="scientific">Pseudomonas songnenensis</name>
    <dbReference type="NCBI Taxonomy" id="1176259"/>
    <lineage>
        <taxon>Bacteria</taxon>
        <taxon>Pseudomonadati</taxon>
        <taxon>Pseudomonadota</taxon>
        <taxon>Gammaproteobacteria</taxon>
        <taxon>Pseudomonadales</taxon>
        <taxon>Pseudomonadaceae</taxon>
        <taxon>Pseudomonas</taxon>
    </lineage>
</organism>
<feature type="transmembrane region" description="Helical" evidence="1">
    <location>
        <begin position="52"/>
        <end position="73"/>
    </location>
</feature>
<keyword evidence="1" id="KW-0472">Membrane</keyword>
<evidence type="ECO:0000313" key="3">
    <source>
        <dbReference type="Proteomes" id="UP000279228"/>
    </source>
</evidence>
<keyword evidence="3" id="KW-1185">Reference proteome</keyword>
<evidence type="ECO:0000313" key="2">
    <source>
        <dbReference type="EMBL" id="RMH95410.1"/>
    </source>
</evidence>
<dbReference type="EMBL" id="RFFN01000006">
    <property type="protein sequence ID" value="RMH95410.1"/>
    <property type="molecule type" value="Genomic_DNA"/>
</dbReference>
<proteinExistence type="predicted"/>
<dbReference type="RefSeq" id="WP_122099641.1">
    <property type="nucleotide sequence ID" value="NZ_JAMOHS010000028.1"/>
</dbReference>